<dbReference type="PANTHER" id="PTHR46913:SF21">
    <property type="entry name" value="RING-TYPE E3 UBIQUITIN TRANSFERASE"/>
    <property type="match status" value="1"/>
</dbReference>
<evidence type="ECO:0000256" key="2">
    <source>
        <dbReference type="ARBA" id="ARBA00004906"/>
    </source>
</evidence>
<evidence type="ECO:0000313" key="11">
    <source>
        <dbReference type="Proteomes" id="UP000289738"/>
    </source>
</evidence>
<dbReference type="UniPathway" id="UPA00143"/>
<dbReference type="Gramene" id="arahy.Tifrunner.gnm2.ann2.Ah09g163700.1">
    <property type="protein sequence ID" value="arahy.Tifrunner.gnm2.ann2.Ah09g163700.1-CDS-1"/>
    <property type="gene ID" value="arahy.Tifrunner.gnm2.ann2.Ah09g163700"/>
</dbReference>
<evidence type="ECO:0000256" key="5">
    <source>
        <dbReference type="ARBA" id="ARBA00022723"/>
    </source>
</evidence>
<sequence>MSSTSKPSRSLFMLPYTPENFNDTSGRSSSRRDGAICCFEFEEDDYVQTLPLCSQTFHIDYIDAWLCSHTNCPLCRSGVLSAASLFTPMFATRILPSLDADEYGSKSAGEVTD</sequence>
<feature type="domain" description="RING-type" evidence="9">
    <location>
        <begin position="35"/>
        <end position="76"/>
    </location>
</feature>
<dbReference type="InterPro" id="IPR001841">
    <property type="entry name" value="Znf_RING"/>
</dbReference>
<dbReference type="Proteomes" id="UP000289738">
    <property type="component" value="Chromosome A09"/>
</dbReference>
<dbReference type="GO" id="GO:0016567">
    <property type="term" value="P:protein ubiquitination"/>
    <property type="evidence" value="ECO:0007669"/>
    <property type="project" value="UniProtKB-UniPathway"/>
</dbReference>
<dbReference type="SMR" id="A0A445BKS2"/>
<dbReference type="STRING" id="3818.A0A445BKS2"/>
<dbReference type="EMBL" id="SDMP01000009">
    <property type="protein sequence ID" value="RYR39283.1"/>
    <property type="molecule type" value="Genomic_DNA"/>
</dbReference>
<keyword evidence="5" id="KW-0479">Metal-binding</keyword>
<keyword evidence="8" id="KW-0862">Zinc</keyword>
<dbReference type="Gene3D" id="3.30.40.10">
    <property type="entry name" value="Zinc/RING finger domain, C3HC4 (zinc finger)"/>
    <property type="match status" value="1"/>
</dbReference>
<dbReference type="PANTHER" id="PTHR46913">
    <property type="entry name" value="RING-H2 FINGER PROTEIN ATL16"/>
    <property type="match status" value="1"/>
</dbReference>
<dbReference type="AlphaFoldDB" id="A0A445BKS2"/>
<dbReference type="SUPFAM" id="SSF57850">
    <property type="entry name" value="RING/U-box"/>
    <property type="match status" value="1"/>
</dbReference>
<evidence type="ECO:0000256" key="6">
    <source>
        <dbReference type="ARBA" id="ARBA00022771"/>
    </source>
</evidence>
<keyword evidence="7" id="KW-0833">Ubl conjugation pathway</keyword>
<evidence type="ECO:0000259" key="9">
    <source>
        <dbReference type="Pfam" id="PF13639"/>
    </source>
</evidence>
<keyword evidence="11" id="KW-1185">Reference proteome</keyword>
<evidence type="ECO:0000256" key="4">
    <source>
        <dbReference type="ARBA" id="ARBA00022679"/>
    </source>
</evidence>
<dbReference type="Pfam" id="PF13639">
    <property type="entry name" value="zf-RING_2"/>
    <property type="match status" value="1"/>
</dbReference>
<evidence type="ECO:0000256" key="8">
    <source>
        <dbReference type="ARBA" id="ARBA00022833"/>
    </source>
</evidence>
<accession>A0A445BKS2</accession>
<organism evidence="10 11">
    <name type="scientific">Arachis hypogaea</name>
    <name type="common">Peanut</name>
    <dbReference type="NCBI Taxonomy" id="3818"/>
    <lineage>
        <taxon>Eukaryota</taxon>
        <taxon>Viridiplantae</taxon>
        <taxon>Streptophyta</taxon>
        <taxon>Embryophyta</taxon>
        <taxon>Tracheophyta</taxon>
        <taxon>Spermatophyta</taxon>
        <taxon>Magnoliopsida</taxon>
        <taxon>eudicotyledons</taxon>
        <taxon>Gunneridae</taxon>
        <taxon>Pentapetalae</taxon>
        <taxon>rosids</taxon>
        <taxon>fabids</taxon>
        <taxon>Fabales</taxon>
        <taxon>Fabaceae</taxon>
        <taxon>Papilionoideae</taxon>
        <taxon>50 kb inversion clade</taxon>
        <taxon>dalbergioids sensu lato</taxon>
        <taxon>Dalbergieae</taxon>
        <taxon>Pterocarpus clade</taxon>
        <taxon>Arachis</taxon>
    </lineage>
</organism>
<name>A0A445BKS2_ARAHY</name>
<evidence type="ECO:0000256" key="7">
    <source>
        <dbReference type="ARBA" id="ARBA00022786"/>
    </source>
</evidence>
<dbReference type="EC" id="2.3.2.27" evidence="3"/>
<dbReference type="OrthoDB" id="1428211at2759"/>
<comment type="caution">
    <text evidence="10">The sequence shown here is derived from an EMBL/GenBank/DDBJ whole genome shotgun (WGS) entry which is preliminary data.</text>
</comment>
<keyword evidence="6" id="KW-0863">Zinc-finger</keyword>
<comment type="catalytic activity">
    <reaction evidence="1">
        <text>S-ubiquitinyl-[E2 ubiquitin-conjugating enzyme]-L-cysteine + [acceptor protein]-L-lysine = [E2 ubiquitin-conjugating enzyme]-L-cysteine + N(6)-ubiquitinyl-[acceptor protein]-L-lysine.</text>
        <dbReference type="EC" id="2.3.2.27"/>
    </reaction>
</comment>
<evidence type="ECO:0000256" key="3">
    <source>
        <dbReference type="ARBA" id="ARBA00012483"/>
    </source>
</evidence>
<comment type="pathway">
    <text evidence="2">Protein modification; protein ubiquitination.</text>
</comment>
<protein>
    <recommendedName>
        <fullName evidence="3">RING-type E3 ubiquitin transferase</fullName>
        <ecNumber evidence="3">2.3.2.27</ecNumber>
    </recommendedName>
</protein>
<dbReference type="InterPro" id="IPR044600">
    <property type="entry name" value="ATL1/ATL16-like"/>
</dbReference>
<evidence type="ECO:0000256" key="1">
    <source>
        <dbReference type="ARBA" id="ARBA00000900"/>
    </source>
</evidence>
<dbReference type="InterPro" id="IPR013083">
    <property type="entry name" value="Znf_RING/FYVE/PHD"/>
</dbReference>
<keyword evidence="4" id="KW-0808">Transferase</keyword>
<proteinExistence type="predicted"/>
<gene>
    <name evidence="10" type="ORF">Ahy_A09g044794</name>
</gene>
<dbReference type="GO" id="GO:0061630">
    <property type="term" value="F:ubiquitin protein ligase activity"/>
    <property type="evidence" value="ECO:0007669"/>
    <property type="project" value="UniProtKB-EC"/>
</dbReference>
<reference evidence="10 11" key="1">
    <citation type="submission" date="2019-01" db="EMBL/GenBank/DDBJ databases">
        <title>Sequencing of cultivated peanut Arachis hypogaea provides insights into genome evolution and oil improvement.</title>
        <authorList>
            <person name="Chen X."/>
        </authorList>
    </citation>
    <scope>NUCLEOTIDE SEQUENCE [LARGE SCALE GENOMIC DNA]</scope>
    <source>
        <strain evidence="11">cv. Fuhuasheng</strain>
        <tissue evidence="10">Leaves</tissue>
    </source>
</reference>
<dbReference type="GO" id="GO:0008270">
    <property type="term" value="F:zinc ion binding"/>
    <property type="evidence" value="ECO:0007669"/>
    <property type="project" value="UniProtKB-KW"/>
</dbReference>
<evidence type="ECO:0000313" key="10">
    <source>
        <dbReference type="EMBL" id="RYR39283.1"/>
    </source>
</evidence>